<dbReference type="Pfam" id="PF02868">
    <property type="entry name" value="Peptidase_M4_C"/>
    <property type="match status" value="1"/>
</dbReference>
<dbReference type="PANTHER" id="PTHR33794">
    <property type="entry name" value="BACILLOLYSIN"/>
    <property type="match status" value="1"/>
</dbReference>
<feature type="domain" description="Peptidase M4" evidence="11">
    <location>
        <begin position="258"/>
        <end position="403"/>
    </location>
</feature>
<proteinExistence type="inferred from homology"/>
<evidence type="ECO:0000256" key="9">
    <source>
        <dbReference type="ARBA" id="ARBA00023145"/>
    </source>
</evidence>
<dbReference type="InterPro" id="IPR011096">
    <property type="entry name" value="FTP_domain"/>
</dbReference>
<comment type="cofactor">
    <cofactor evidence="1 10">
        <name>Zn(2+)</name>
        <dbReference type="ChEBI" id="CHEBI:29105"/>
    </cofactor>
</comment>
<dbReference type="InterPro" id="IPR027268">
    <property type="entry name" value="Peptidase_M4/M1_CTD_sf"/>
</dbReference>
<dbReference type="InterPro" id="IPR023612">
    <property type="entry name" value="Peptidase_M4"/>
</dbReference>
<protein>
    <recommendedName>
        <fullName evidence="10">Neutral metalloproteinase</fullName>
        <ecNumber evidence="10">3.4.24.-</ecNumber>
    </recommendedName>
</protein>
<dbReference type="Pfam" id="PF07504">
    <property type="entry name" value="FTP"/>
    <property type="match status" value="1"/>
</dbReference>
<feature type="chain" id="PRO_5045000722" description="Neutral metalloproteinase" evidence="10">
    <location>
        <begin position="25"/>
        <end position="553"/>
    </location>
</feature>
<dbReference type="EC" id="3.4.24.-" evidence="10"/>
<comment type="similarity">
    <text evidence="2 10">Belongs to the peptidase M4 family.</text>
</comment>
<evidence type="ECO:0000256" key="7">
    <source>
        <dbReference type="ARBA" id="ARBA00022833"/>
    </source>
</evidence>
<keyword evidence="16" id="KW-1185">Reference proteome</keyword>
<dbReference type="Proteomes" id="UP001500866">
    <property type="component" value="Unassembled WGS sequence"/>
</dbReference>
<evidence type="ECO:0000256" key="1">
    <source>
        <dbReference type="ARBA" id="ARBA00001947"/>
    </source>
</evidence>
<dbReference type="Pfam" id="PF01447">
    <property type="entry name" value="Peptidase_M4"/>
    <property type="match status" value="1"/>
</dbReference>
<dbReference type="GO" id="GO:0008237">
    <property type="term" value="F:metallopeptidase activity"/>
    <property type="evidence" value="ECO:0007669"/>
    <property type="project" value="UniProtKB-KW"/>
</dbReference>
<evidence type="ECO:0000256" key="6">
    <source>
        <dbReference type="ARBA" id="ARBA00022801"/>
    </source>
</evidence>
<dbReference type="Pfam" id="PF03413">
    <property type="entry name" value="PepSY"/>
    <property type="match status" value="1"/>
</dbReference>
<dbReference type="InterPro" id="IPR025711">
    <property type="entry name" value="PepSY"/>
</dbReference>
<reference evidence="16" key="1">
    <citation type="journal article" date="2019" name="Int. J. Syst. Evol. Microbiol.">
        <title>The Global Catalogue of Microorganisms (GCM) 10K type strain sequencing project: providing services to taxonomists for standard genome sequencing and annotation.</title>
        <authorList>
            <consortium name="The Broad Institute Genomics Platform"/>
            <consortium name="The Broad Institute Genome Sequencing Center for Infectious Disease"/>
            <person name="Wu L."/>
            <person name="Ma J."/>
        </authorList>
    </citation>
    <scope>NUCLEOTIDE SEQUENCE [LARGE SCALE GENOMIC DNA]</scope>
    <source>
        <strain evidence="16">JCM 15395</strain>
    </source>
</reference>
<keyword evidence="8 10" id="KW-0482">Metalloprotease</keyword>
<dbReference type="PRINTS" id="PR00730">
    <property type="entry name" value="THERMOLYSIN"/>
</dbReference>
<evidence type="ECO:0000256" key="5">
    <source>
        <dbReference type="ARBA" id="ARBA00022729"/>
    </source>
</evidence>
<feature type="domain" description="PepSY" evidence="13">
    <location>
        <begin position="185"/>
        <end position="246"/>
    </location>
</feature>
<accession>A0ABP3QHY7</accession>
<sequence length="553" mass="59620">MSTVAGTALAVSLTLTGVTGTVSAEEAGNKAIQEMKSMTNSNFNIVWNKGETAPTFVSGKLSKQSVKGVGQIKNYIEENKELYNLDPNSDLSFVEKSTDKLGMTHYEFTQSVDGVPVYGATFTVHTNENGIVSAVTGKVHPKAAKDLGRNLKADLSKKDAIDSAWESINLTKKETKAKNANKKALKKASNLAKSEVKNTAEKADLVVYSTGGESHLAYHVELQFIFPEPGNWQIFVDANDGSIIDSYNAVTDAGAASGYGYGVLGDYKELNTYLSNGSYFLYDVTNPMNGVIETFTAENGTYLPGYRSSDSNNAFTSGNQAAAVDAHAYADQTYDYFYNTFGRNSYDGNGSSIRSTVHYGSNYNNAFWNGQQMVYGDGDGSTFAPLSGALDIVAHELTHAVTDYSAGLVYQDQPGALNESLSDVFSVFVEREDYLLGEDAYTPRRSGDALRSLSNPPAYGQPEHMDDYVYTNADNGGVHTNSGIPNKAGYNTIESIGVAKAEKIYYRALTVYLGAYSNFSDARAALLQSAADLYGNGSEYDAVANAWSNVGVY</sequence>
<dbReference type="EMBL" id="BAAADS010000001">
    <property type="protein sequence ID" value="GAA0591342.1"/>
    <property type="molecule type" value="Genomic_DNA"/>
</dbReference>
<evidence type="ECO:0000313" key="15">
    <source>
        <dbReference type="EMBL" id="GAA0591342.1"/>
    </source>
</evidence>
<dbReference type="Gene3D" id="1.10.390.10">
    <property type="entry name" value="Neutral Protease Domain 2"/>
    <property type="match status" value="1"/>
</dbReference>
<evidence type="ECO:0000256" key="3">
    <source>
        <dbReference type="ARBA" id="ARBA00022670"/>
    </source>
</evidence>
<name>A0ABP3QHY7_9BACI</name>
<dbReference type="Gene3D" id="3.10.450.490">
    <property type="match status" value="1"/>
</dbReference>
<feature type="domain" description="Peptidase M4 C-terminal" evidence="12">
    <location>
        <begin position="406"/>
        <end position="552"/>
    </location>
</feature>
<feature type="signal peptide" evidence="10">
    <location>
        <begin position="1"/>
        <end position="24"/>
    </location>
</feature>
<keyword evidence="4" id="KW-0479">Metal-binding</keyword>
<dbReference type="Gene3D" id="3.10.170.10">
    <property type="match status" value="1"/>
</dbReference>
<keyword evidence="3 10" id="KW-0645">Protease</keyword>
<dbReference type="SUPFAM" id="SSF55486">
    <property type="entry name" value="Metalloproteases ('zincins'), catalytic domain"/>
    <property type="match status" value="1"/>
</dbReference>
<keyword evidence="7 10" id="KW-0862">Zinc</keyword>
<dbReference type="CDD" id="cd09597">
    <property type="entry name" value="M4_TLP"/>
    <property type="match status" value="1"/>
</dbReference>
<comment type="subcellular location">
    <subcellularLocation>
        <location evidence="10">Secreted</location>
    </subcellularLocation>
</comment>
<keyword evidence="5 10" id="KW-0732">Signal</keyword>
<gene>
    <name evidence="15" type="primary">nprE</name>
    <name evidence="15" type="ORF">GCM10009001_04260</name>
</gene>
<dbReference type="PANTHER" id="PTHR33794:SF1">
    <property type="entry name" value="BACILLOLYSIN"/>
    <property type="match status" value="1"/>
</dbReference>
<evidence type="ECO:0000313" key="16">
    <source>
        <dbReference type="Proteomes" id="UP001500866"/>
    </source>
</evidence>
<keyword evidence="9" id="KW-0865">Zymogen</keyword>
<keyword evidence="10" id="KW-0964">Secreted</keyword>
<evidence type="ECO:0000256" key="2">
    <source>
        <dbReference type="ARBA" id="ARBA00009388"/>
    </source>
</evidence>
<comment type="function">
    <text evidence="10">Extracellular zinc metalloprotease.</text>
</comment>
<evidence type="ECO:0000259" key="12">
    <source>
        <dbReference type="Pfam" id="PF02868"/>
    </source>
</evidence>
<evidence type="ECO:0000256" key="10">
    <source>
        <dbReference type="RuleBase" id="RU366073"/>
    </source>
</evidence>
<keyword evidence="6 10" id="KW-0378">Hydrolase</keyword>
<evidence type="ECO:0000259" key="14">
    <source>
        <dbReference type="Pfam" id="PF07504"/>
    </source>
</evidence>
<dbReference type="InterPro" id="IPR050728">
    <property type="entry name" value="Zinc_Metalloprotease_M4"/>
</dbReference>
<dbReference type="InterPro" id="IPR013856">
    <property type="entry name" value="Peptidase_M4_domain"/>
</dbReference>
<evidence type="ECO:0000259" key="13">
    <source>
        <dbReference type="Pfam" id="PF03413"/>
    </source>
</evidence>
<comment type="caution">
    <text evidence="15">The sequence shown here is derived from an EMBL/GenBank/DDBJ whole genome shotgun (WGS) entry which is preliminary data.</text>
</comment>
<evidence type="ECO:0000256" key="4">
    <source>
        <dbReference type="ARBA" id="ARBA00022723"/>
    </source>
</evidence>
<evidence type="ECO:0000256" key="8">
    <source>
        <dbReference type="ARBA" id="ARBA00023049"/>
    </source>
</evidence>
<evidence type="ECO:0000259" key="11">
    <source>
        <dbReference type="Pfam" id="PF01447"/>
    </source>
</evidence>
<dbReference type="InterPro" id="IPR001570">
    <property type="entry name" value="Peptidase_M4_C_domain"/>
</dbReference>
<organism evidence="15 16">
    <name type="scientific">Virgibacillus siamensis</name>
    <dbReference type="NCBI Taxonomy" id="480071"/>
    <lineage>
        <taxon>Bacteria</taxon>
        <taxon>Bacillati</taxon>
        <taxon>Bacillota</taxon>
        <taxon>Bacilli</taxon>
        <taxon>Bacillales</taxon>
        <taxon>Bacillaceae</taxon>
        <taxon>Virgibacillus</taxon>
    </lineage>
</organism>
<dbReference type="Gene3D" id="3.10.450.40">
    <property type="match status" value="1"/>
</dbReference>
<feature type="domain" description="FTP" evidence="14">
    <location>
        <begin position="92"/>
        <end position="138"/>
    </location>
</feature>